<dbReference type="SUPFAM" id="SSF75553">
    <property type="entry name" value="Smc hinge domain"/>
    <property type="match status" value="1"/>
</dbReference>
<dbReference type="GO" id="GO:0005634">
    <property type="term" value="C:nucleus"/>
    <property type="evidence" value="ECO:0007669"/>
    <property type="project" value="UniProtKB-SubCell"/>
</dbReference>
<dbReference type="EMBL" id="CAKXYY010000010">
    <property type="protein sequence ID" value="CAH2353361.1"/>
    <property type="molecule type" value="Genomic_DNA"/>
</dbReference>
<evidence type="ECO:0000256" key="5">
    <source>
        <dbReference type="ARBA" id="ARBA00023054"/>
    </source>
</evidence>
<evidence type="ECO:0000256" key="10">
    <source>
        <dbReference type="SAM" id="MobiDB-lite"/>
    </source>
</evidence>
<dbReference type="CDD" id="cd03272">
    <property type="entry name" value="ABC_SMC3_euk"/>
    <property type="match status" value="1"/>
</dbReference>
<comment type="caution">
    <text evidence="12">The sequence shown here is derived from an EMBL/GenBank/DDBJ whole genome shotgun (WGS) entry which is preliminary data.</text>
</comment>
<dbReference type="InterPro" id="IPR027417">
    <property type="entry name" value="P-loop_NTPase"/>
</dbReference>
<dbReference type="PANTHER" id="PTHR43977">
    <property type="entry name" value="STRUCTURAL MAINTENANCE OF CHROMOSOMES PROTEIN 3"/>
    <property type="match status" value="1"/>
</dbReference>
<sequence length="1210" mass="139018">MHIKRIIIQGFKTYKNTTVIDLLSPNHNVVVGRNGSGKSNFFAAIRFVLSDAYTHMTREERQGLIHEGSGTTVMSAYVEIIFDNTERRFPVAKDEVAIRRTIGLKKDDYSLDSKSASRSDVMNLLESAGFSRSNPYYIVPQGRITALTNSKDTERLSLLKEVSGAKVFETKLKDSLKEMNNSNMKRERIDETLKSIEERLSDLQIESSDLKEFQTYEKSKKVYEFNLFDRELNELNAQLEEINANYEQLLLESNTDLEDLNKREKLGKQLSDSINEMQRSLKLALLDREQSEGDYKEILSAKTDLEIKLNELKFQLDQTKEQSSKYDVNLQHYQELITKREEDIAIYKPELENLLLKESQMKSKLHELQTRQRSLYSKQNRFSKFKSKNERDKWLKAQVKERKNELKLKQETSQDIQNQLTEKSQELERKDKQILELNNFVIGDEFQNSVEVLQTSINKLRTEITEITDHKKKLWRDEIRFRSIQDSLTNDLNNANHLVNQTMDRNQASGLEAVKKISERLNLQDSVYGPLAELFTVNDKYKTAVEVVAGNSLFHIVVDTDKTASIIMDELIRTQMGRVTLIPLNRINPPSMVEVSDDESGCFPLIKKLKYKDEKIAPALRQVFRKTLLVIDLEKGTELAKRYNVSCITLDGDRADNRGVLTGGYRDYKKSSSRIDALKTLAKKKLEFEENEKLLNECVQEIEKVNPQLISLNNELQQKISEQDDKISSLEPIKAEISKLSDIKFNLMQEIDTLNNSLASIQTQEEAIRINLQQHEQELVSEFVQTLSPTELEELASLSSEIIGAETELDEVVTELADLEAKVSTYQSELVNNYYPYVAKLKRDHDNGDMSNIIKLQFEIQTLENNLANVQVELDAAVSNNKSTLETCKKLEKEVEINEELLKKAKKQQQQIVKKLEKFQESSEKELSKKSVLLGRREEIQRKIRDLGVLPEEAFQQEKYDKFNSEELLKKLNKVNEKLVKYSHINRKAMEQYNTFTKQRDDLVERLEDLEKSRESIESLIVDLESQKDEAITKSFQEVGDSFTKIFEKLVPAGTGRLIMQKAPASESESGTVTSTQTPKPQEIENYTGVSISVSFNSKSDEQQKIEQLSGGQKSLCAIALILAIQNCDPAPFYLFDEIDANLDTQYRIAVAAMIHSLSSKAQFICTTFRPEMLQVADKFYGVIFNNKVSSVSEINQEEAMSFIEGQRVN</sequence>
<evidence type="ECO:0000259" key="11">
    <source>
        <dbReference type="SMART" id="SM00968"/>
    </source>
</evidence>
<dbReference type="SUPFAM" id="SSF52540">
    <property type="entry name" value="P-loop containing nucleoside triphosphate hydrolases"/>
    <property type="match status" value="2"/>
</dbReference>
<organism evidence="12 13">
    <name type="scientific">[Candida] railenensis</name>
    <dbReference type="NCBI Taxonomy" id="45579"/>
    <lineage>
        <taxon>Eukaryota</taxon>
        <taxon>Fungi</taxon>
        <taxon>Dikarya</taxon>
        <taxon>Ascomycota</taxon>
        <taxon>Saccharomycotina</taxon>
        <taxon>Pichiomycetes</taxon>
        <taxon>Debaryomycetaceae</taxon>
        <taxon>Kurtzmaniella</taxon>
    </lineage>
</organism>
<dbReference type="OrthoDB" id="431497at2759"/>
<feature type="coiled-coil region" evidence="9">
    <location>
        <begin position="993"/>
        <end position="1034"/>
    </location>
</feature>
<dbReference type="GO" id="GO:0005694">
    <property type="term" value="C:chromosome"/>
    <property type="evidence" value="ECO:0007669"/>
    <property type="project" value="InterPro"/>
</dbReference>
<feature type="region of interest" description="Disordered" evidence="10">
    <location>
        <begin position="1062"/>
        <end position="1082"/>
    </location>
</feature>
<dbReference type="GO" id="GO:0051276">
    <property type="term" value="P:chromosome organization"/>
    <property type="evidence" value="ECO:0007669"/>
    <property type="project" value="InterPro"/>
</dbReference>
<evidence type="ECO:0000256" key="4">
    <source>
        <dbReference type="ARBA" id="ARBA00022776"/>
    </source>
</evidence>
<evidence type="ECO:0000313" key="12">
    <source>
        <dbReference type="EMBL" id="CAH2353361.1"/>
    </source>
</evidence>
<evidence type="ECO:0000256" key="8">
    <source>
        <dbReference type="PIRNR" id="PIRNR005719"/>
    </source>
</evidence>
<evidence type="ECO:0000256" key="6">
    <source>
        <dbReference type="ARBA" id="ARBA00023242"/>
    </source>
</evidence>
<keyword evidence="4" id="KW-0498">Mitosis</keyword>
<dbReference type="InterPro" id="IPR010935">
    <property type="entry name" value="SMC_hinge"/>
</dbReference>
<dbReference type="InterPro" id="IPR003395">
    <property type="entry name" value="RecF/RecN/SMC_N"/>
</dbReference>
<dbReference type="Gene3D" id="3.40.50.300">
    <property type="entry name" value="P-loop containing nucleotide triphosphate hydrolases"/>
    <property type="match status" value="2"/>
</dbReference>
<keyword evidence="7" id="KW-0131">Cell cycle</keyword>
<dbReference type="FunFam" id="3.40.50.300:FF:000370">
    <property type="entry name" value="Structural maintenance of chromosomes 3"/>
    <property type="match status" value="1"/>
</dbReference>
<evidence type="ECO:0000256" key="2">
    <source>
        <dbReference type="ARBA" id="ARBA00005917"/>
    </source>
</evidence>
<accession>A0A9P0VYW8</accession>
<feature type="coiled-coil region" evidence="9">
    <location>
        <begin position="399"/>
        <end position="433"/>
    </location>
</feature>
<dbReference type="InterPro" id="IPR041741">
    <property type="entry name" value="SMC3_ABC_euk"/>
</dbReference>
<dbReference type="Pfam" id="PF02463">
    <property type="entry name" value="SMC_N"/>
    <property type="match status" value="1"/>
</dbReference>
<gene>
    <name evidence="12" type="ORF">CLIB1423_10S03268</name>
</gene>
<protein>
    <recommendedName>
        <fullName evidence="8">Structural maintenance of chromosomes protein</fullName>
    </recommendedName>
</protein>
<dbReference type="GO" id="GO:0051301">
    <property type="term" value="P:cell division"/>
    <property type="evidence" value="ECO:0007669"/>
    <property type="project" value="UniProtKB-KW"/>
</dbReference>
<evidence type="ECO:0000256" key="3">
    <source>
        <dbReference type="ARBA" id="ARBA00022618"/>
    </source>
</evidence>
<evidence type="ECO:0000313" key="13">
    <source>
        <dbReference type="Proteomes" id="UP000837801"/>
    </source>
</evidence>
<proteinExistence type="inferred from homology"/>
<dbReference type="AlphaFoldDB" id="A0A9P0VYW8"/>
<keyword evidence="13" id="KW-1185">Reference proteome</keyword>
<evidence type="ECO:0000256" key="1">
    <source>
        <dbReference type="ARBA" id="ARBA00004123"/>
    </source>
</evidence>
<keyword evidence="3" id="KW-0132">Cell division</keyword>
<dbReference type="SMART" id="SM00968">
    <property type="entry name" value="SMC_hinge"/>
    <property type="match status" value="1"/>
</dbReference>
<name>A0A9P0VYW8_9ASCO</name>
<reference evidence="12" key="1">
    <citation type="submission" date="2022-03" db="EMBL/GenBank/DDBJ databases">
        <authorList>
            <person name="Legras J.-L."/>
            <person name="Devillers H."/>
            <person name="Grondin C."/>
        </authorList>
    </citation>
    <scope>NUCLEOTIDE SEQUENCE</scope>
    <source>
        <strain evidence="12">CLIB 1423</strain>
    </source>
</reference>
<comment type="similarity">
    <text evidence="2">Belongs to the SMC family. SMC3 subfamily.</text>
</comment>
<dbReference type="GO" id="GO:0005524">
    <property type="term" value="F:ATP binding"/>
    <property type="evidence" value="ECO:0007669"/>
    <property type="project" value="InterPro"/>
</dbReference>
<feature type="compositionally biased region" description="Polar residues" evidence="10">
    <location>
        <begin position="1067"/>
        <end position="1080"/>
    </location>
</feature>
<dbReference type="PIRSF" id="PIRSF005719">
    <property type="entry name" value="SMC"/>
    <property type="match status" value="1"/>
</dbReference>
<comment type="subcellular location">
    <subcellularLocation>
        <location evidence="1 8">Nucleus</location>
    </subcellularLocation>
</comment>
<dbReference type="Pfam" id="PF06470">
    <property type="entry name" value="SMC_hinge"/>
    <property type="match status" value="1"/>
</dbReference>
<keyword evidence="6 8" id="KW-0539">Nucleus</keyword>
<evidence type="ECO:0000256" key="9">
    <source>
        <dbReference type="SAM" id="Coils"/>
    </source>
</evidence>
<dbReference type="Gene3D" id="3.30.70.1620">
    <property type="match status" value="1"/>
</dbReference>
<feature type="domain" description="SMC hinge" evidence="11">
    <location>
        <begin position="525"/>
        <end position="640"/>
    </location>
</feature>
<feature type="coiled-coil region" evidence="9">
    <location>
        <begin position="758"/>
        <end position="829"/>
    </location>
</feature>
<dbReference type="Proteomes" id="UP000837801">
    <property type="component" value="Unassembled WGS sequence"/>
</dbReference>
<dbReference type="FunFam" id="3.40.50.300:FF:000424">
    <property type="entry name" value="Structural maintenance of chromosomes 3"/>
    <property type="match status" value="1"/>
</dbReference>
<dbReference type="GO" id="GO:0016887">
    <property type="term" value="F:ATP hydrolysis activity"/>
    <property type="evidence" value="ECO:0007669"/>
    <property type="project" value="InterPro"/>
</dbReference>
<feature type="coiled-coil region" evidence="9">
    <location>
        <begin position="179"/>
        <end position="263"/>
    </location>
</feature>
<dbReference type="InterPro" id="IPR036277">
    <property type="entry name" value="SMC_hinge_sf"/>
</dbReference>
<feature type="coiled-coil region" evidence="9">
    <location>
        <begin position="853"/>
        <end position="922"/>
    </location>
</feature>
<keyword evidence="5 9" id="KW-0175">Coiled coil</keyword>
<evidence type="ECO:0000256" key="7">
    <source>
        <dbReference type="ARBA" id="ARBA00023306"/>
    </source>
</evidence>
<dbReference type="GO" id="GO:0007059">
    <property type="term" value="P:chromosome segregation"/>
    <property type="evidence" value="ECO:0007669"/>
    <property type="project" value="UniProtKB-ARBA"/>
</dbReference>
<dbReference type="InterPro" id="IPR024704">
    <property type="entry name" value="SMC"/>
</dbReference>
<dbReference type="Gene3D" id="1.20.1060.20">
    <property type="match status" value="1"/>
</dbReference>